<evidence type="ECO:0000313" key="14">
    <source>
        <dbReference type="EMBL" id="SEK89808.1"/>
    </source>
</evidence>
<gene>
    <name evidence="12" type="primary">ftsE</name>
    <name evidence="14" type="ORF">SAMN04488099_10832</name>
</gene>
<evidence type="ECO:0000256" key="9">
    <source>
        <dbReference type="ARBA" id="ARBA00023306"/>
    </source>
</evidence>
<evidence type="ECO:0000256" key="1">
    <source>
        <dbReference type="ARBA" id="ARBA00005417"/>
    </source>
</evidence>
<comment type="similarity">
    <text evidence="1 12">Belongs to the ABC transporter superfamily.</text>
</comment>
<dbReference type="InterPro" id="IPR005286">
    <property type="entry name" value="Cell_div_FtsE"/>
</dbReference>
<reference evidence="15" key="1">
    <citation type="submission" date="2016-10" db="EMBL/GenBank/DDBJ databases">
        <authorList>
            <person name="Varghese N."/>
            <person name="Submissions S."/>
        </authorList>
    </citation>
    <scope>NUCLEOTIDE SEQUENCE [LARGE SCALE GENOMIC DNA]</scope>
    <source>
        <strain evidence="15">DSM 19183</strain>
    </source>
</reference>
<evidence type="ECO:0000256" key="8">
    <source>
        <dbReference type="ARBA" id="ARBA00023136"/>
    </source>
</evidence>
<keyword evidence="6 12" id="KW-0547">Nucleotide-binding</keyword>
<comment type="catalytic activity">
    <reaction evidence="10">
        <text>ATP + H2O = ADP + phosphate + H(+)</text>
        <dbReference type="Rhea" id="RHEA:13065"/>
        <dbReference type="ChEBI" id="CHEBI:15377"/>
        <dbReference type="ChEBI" id="CHEBI:15378"/>
        <dbReference type="ChEBI" id="CHEBI:30616"/>
        <dbReference type="ChEBI" id="CHEBI:43474"/>
        <dbReference type="ChEBI" id="CHEBI:456216"/>
    </reaction>
</comment>
<evidence type="ECO:0000256" key="4">
    <source>
        <dbReference type="ARBA" id="ARBA00022475"/>
    </source>
</evidence>
<dbReference type="PROSITE" id="PS00211">
    <property type="entry name" value="ABC_TRANSPORTER_1"/>
    <property type="match status" value="1"/>
</dbReference>
<keyword evidence="8 12" id="KW-0472">Membrane</keyword>
<dbReference type="Proteomes" id="UP000199081">
    <property type="component" value="Unassembled WGS sequence"/>
</dbReference>
<dbReference type="GO" id="GO:0005886">
    <property type="term" value="C:plasma membrane"/>
    <property type="evidence" value="ECO:0007669"/>
    <property type="project" value="UniProtKB-SubCell"/>
</dbReference>
<comment type="subunit">
    <text evidence="12">Homodimer. Forms a membrane-associated complex with FtsX.</text>
</comment>
<evidence type="ECO:0000256" key="5">
    <source>
        <dbReference type="ARBA" id="ARBA00022618"/>
    </source>
</evidence>
<sequence length="239" mass="27061">MIRLLNVSKHYDKTQTQALKNVSIDIDQGEFVYLIGKSGSGKSTLLKHLYGQVKPSEGHVVFDSFIVSRLKSNELYRLRREVGVVFQEYNLLNYKTVFENVAYVLEVTGVEKDQIEERVMEALTTVGLKHKALDLPEHCSGGEQQRIAIARAIVHKPKLLIADEPTGSLDPRTSLKMLQLLHKINKSGTTVVMSTHDYSFVEHMPARVIRLEKGIVKSDRSKNHTLLILNNTMGEFYVV</sequence>
<keyword evidence="9 12" id="KW-0131">Cell cycle</keyword>
<proteinExistence type="inferred from homology"/>
<name>A0A1H7KSS0_9LACT</name>
<evidence type="ECO:0000259" key="13">
    <source>
        <dbReference type="PROSITE" id="PS50893"/>
    </source>
</evidence>
<dbReference type="RefSeq" id="WP_091480992.1">
    <property type="nucleotide sequence ID" value="NZ_BJYC01000009.1"/>
</dbReference>
<dbReference type="GO" id="GO:0016887">
    <property type="term" value="F:ATP hydrolysis activity"/>
    <property type="evidence" value="ECO:0007669"/>
    <property type="project" value="InterPro"/>
</dbReference>
<accession>A0A1H7KSS0</accession>
<dbReference type="Pfam" id="PF00005">
    <property type="entry name" value="ABC_tran"/>
    <property type="match status" value="1"/>
</dbReference>
<dbReference type="EMBL" id="FNZU01000008">
    <property type="protein sequence ID" value="SEK89808.1"/>
    <property type="molecule type" value="Genomic_DNA"/>
</dbReference>
<dbReference type="Gene3D" id="3.40.50.300">
    <property type="entry name" value="P-loop containing nucleotide triphosphate hydrolases"/>
    <property type="match status" value="1"/>
</dbReference>
<dbReference type="AlphaFoldDB" id="A0A1H7KSS0"/>
<dbReference type="CDD" id="cd03255">
    <property type="entry name" value="ABC_MJ0796_LolCDE_FtsE"/>
    <property type="match status" value="1"/>
</dbReference>
<dbReference type="OrthoDB" id="9791546at2"/>
<keyword evidence="5 12" id="KW-0132">Cell division</keyword>
<evidence type="ECO:0000256" key="7">
    <source>
        <dbReference type="ARBA" id="ARBA00022840"/>
    </source>
</evidence>
<dbReference type="InterPro" id="IPR015854">
    <property type="entry name" value="ABC_transpr_LolD-like"/>
</dbReference>
<dbReference type="PANTHER" id="PTHR24220">
    <property type="entry name" value="IMPORT ATP-BINDING PROTEIN"/>
    <property type="match status" value="1"/>
</dbReference>
<evidence type="ECO:0000256" key="10">
    <source>
        <dbReference type="ARBA" id="ARBA00049360"/>
    </source>
</evidence>
<dbReference type="GO" id="GO:0005524">
    <property type="term" value="F:ATP binding"/>
    <property type="evidence" value="ECO:0007669"/>
    <property type="project" value="UniProtKB-UniRule"/>
</dbReference>
<dbReference type="SMART" id="SM00382">
    <property type="entry name" value="AAA"/>
    <property type="match status" value="1"/>
</dbReference>
<evidence type="ECO:0000256" key="2">
    <source>
        <dbReference type="ARBA" id="ARBA00020019"/>
    </source>
</evidence>
<protein>
    <recommendedName>
        <fullName evidence="2 12">Cell division ATP-binding protein FtsE</fullName>
    </recommendedName>
</protein>
<dbReference type="PROSITE" id="PS50893">
    <property type="entry name" value="ABC_TRANSPORTER_2"/>
    <property type="match status" value="1"/>
</dbReference>
<comment type="function">
    <text evidence="11">Part of the ABC transporter FtsEX involved in cellular division. Has ATPase activity. Essential for cell division and viability.</text>
</comment>
<dbReference type="SUPFAM" id="SSF52540">
    <property type="entry name" value="P-loop containing nucleoside triphosphate hydrolases"/>
    <property type="match status" value="1"/>
</dbReference>
<dbReference type="GO" id="GO:0051301">
    <property type="term" value="P:cell division"/>
    <property type="evidence" value="ECO:0007669"/>
    <property type="project" value="UniProtKB-UniRule"/>
</dbReference>
<evidence type="ECO:0000256" key="11">
    <source>
        <dbReference type="ARBA" id="ARBA00055994"/>
    </source>
</evidence>
<evidence type="ECO:0000256" key="3">
    <source>
        <dbReference type="ARBA" id="ARBA00022448"/>
    </source>
</evidence>
<keyword evidence="3" id="KW-0813">Transport</keyword>
<dbReference type="InterPro" id="IPR017911">
    <property type="entry name" value="MacB-like_ATP-bd"/>
</dbReference>
<keyword evidence="4 12" id="KW-1003">Cell membrane</keyword>
<dbReference type="InterPro" id="IPR003439">
    <property type="entry name" value="ABC_transporter-like_ATP-bd"/>
</dbReference>
<dbReference type="PANTHER" id="PTHR24220:SF470">
    <property type="entry name" value="CELL DIVISION ATP-BINDING PROTEIN FTSE"/>
    <property type="match status" value="1"/>
</dbReference>
<dbReference type="GO" id="GO:0022857">
    <property type="term" value="F:transmembrane transporter activity"/>
    <property type="evidence" value="ECO:0007669"/>
    <property type="project" value="TreeGrafter"/>
</dbReference>
<dbReference type="InterPro" id="IPR027417">
    <property type="entry name" value="P-loop_NTPase"/>
</dbReference>
<keyword evidence="7 12" id="KW-0067">ATP-binding</keyword>
<dbReference type="NCBIfam" id="TIGR02673">
    <property type="entry name" value="FtsE"/>
    <property type="match status" value="1"/>
</dbReference>
<evidence type="ECO:0000256" key="6">
    <source>
        <dbReference type="ARBA" id="ARBA00022741"/>
    </source>
</evidence>
<evidence type="ECO:0000256" key="12">
    <source>
        <dbReference type="RuleBase" id="RU365094"/>
    </source>
</evidence>
<evidence type="ECO:0000313" key="15">
    <source>
        <dbReference type="Proteomes" id="UP000199081"/>
    </source>
</evidence>
<dbReference type="InterPro" id="IPR003593">
    <property type="entry name" value="AAA+_ATPase"/>
</dbReference>
<feature type="domain" description="ABC transporter" evidence="13">
    <location>
        <begin position="2"/>
        <end position="238"/>
    </location>
</feature>
<comment type="subcellular location">
    <subcellularLocation>
        <location evidence="12">Cell membrane</location>
        <topology evidence="12">Peripheral membrane protein</topology>
        <orientation evidence="12">Cytoplasmic side</orientation>
    </subcellularLocation>
</comment>
<keyword evidence="15" id="KW-1185">Reference proteome</keyword>
<dbReference type="STRING" id="426702.SAMN04488099_10832"/>
<organism evidence="14 15">
    <name type="scientific">Alkalibacterium pelagium</name>
    <dbReference type="NCBI Taxonomy" id="426702"/>
    <lineage>
        <taxon>Bacteria</taxon>
        <taxon>Bacillati</taxon>
        <taxon>Bacillota</taxon>
        <taxon>Bacilli</taxon>
        <taxon>Lactobacillales</taxon>
        <taxon>Carnobacteriaceae</taxon>
        <taxon>Alkalibacterium</taxon>
    </lineage>
</organism>
<dbReference type="InterPro" id="IPR017871">
    <property type="entry name" value="ABC_transporter-like_CS"/>
</dbReference>
<dbReference type="FunFam" id="3.40.50.300:FF:000056">
    <property type="entry name" value="Cell division ATP-binding protein FtsE"/>
    <property type="match status" value="1"/>
</dbReference>